<keyword evidence="3" id="KW-1185">Reference proteome</keyword>
<protein>
    <submittedName>
        <fullName evidence="2">Uncharacterized protein</fullName>
    </submittedName>
</protein>
<evidence type="ECO:0000313" key="3">
    <source>
        <dbReference type="Proteomes" id="UP001064489"/>
    </source>
</evidence>
<sequence>MGVRGQRRARRHVQLAPPEFYESDERGIPNRRRYDEDSHTDNDVDELVMGEPRATHHRVNLIEGNDYTSDQEDDMRNDEFDGVEFVQGDDGEQLVCILQKILLSN</sequence>
<dbReference type="Proteomes" id="UP001064489">
    <property type="component" value="Chromosome 4"/>
</dbReference>
<proteinExistence type="predicted"/>
<feature type="compositionally biased region" description="Basic and acidic residues" evidence="1">
    <location>
        <begin position="23"/>
        <end position="42"/>
    </location>
</feature>
<feature type="compositionally biased region" description="Basic residues" evidence="1">
    <location>
        <begin position="1"/>
        <end position="13"/>
    </location>
</feature>
<dbReference type="EMBL" id="JAJSOW010000101">
    <property type="protein sequence ID" value="KAI9181837.1"/>
    <property type="molecule type" value="Genomic_DNA"/>
</dbReference>
<reference evidence="2" key="1">
    <citation type="journal article" date="2022" name="Plant J.">
        <title>Strategies of tolerance reflected in two North American maple genomes.</title>
        <authorList>
            <person name="McEvoy S.L."/>
            <person name="Sezen U.U."/>
            <person name="Trouern-Trend A."/>
            <person name="McMahon S.M."/>
            <person name="Schaberg P.G."/>
            <person name="Yang J."/>
            <person name="Wegrzyn J.L."/>
            <person name="Swenson N.G."/>
        </authorList>
    </citation>
    <scope>NUCLEOTIDE SEQUENCE</scope>
    <source>
        <strain evidence="2">91603</strain>
    </source>
</reference>
<name>A0AAD5NVK5_ACENE</name>
<comment type="caution">
    <text evidence="2">The sequence shown here is derived from an EMBL/GenBank/DDBJ whole genome shotgun (WGS) entry which is preliminary data.</text>
</comment>
<feature type="region of interest" description="Disordered" evidence="1">
    <location>
        <begin position="1"/>
        <end position="44"/>
    </location>
</feature>
<gene>
    <name evidence="2" type="ORF">LWI28_019154</name>
</gene>
<evidence type="ECO:0000256" key="1">
    <source>
        <dbReference type="SAM" id="MobiDB-lite"/>
    </source>
</evidence>
<organism evidence="2 3">
    <name type="scientific">Acer negundo</name>
    <name type="common">Box elder</name>
    <dbReference type="NCBI Taxonomy" id="4023"/>
    <lineage>
        <taxon>Eukaryota</taxon>
        <taxon>Viridiplantae</taxon>
        <taxon>Streptophyta</taxon>
        <taxon>Embryophyta</taxon>
        <taxon>Tracheophyta</taxon>
        <taxon>Spermatophyta</taxon>
        <taxon>Magnoliopsida</taxon>
        <taxon>eudicotyledons</taxon>
        <taxon>Gunneridae</taxon>
        <taxon>Pentapetalae</taxon>
        <taxon>rosids</taxon>
        <taxon>malvids</taxon>
        <taxon>Sapindales</taxon>
        <taxon>Sapindaceae</taxon>
        <taxon>Hippocastanoideae</taxon>
        <taxon>Acereae</taxon>
        <taxon>Acer</taxon>
    </lineage>
</organism>
<reference evidence="2" key="2">
    <citation type="submission" date="2023-02" db="EMBL/GenBank/DDBJ databases">
        <authorList>
            <person name="Swenson N.G."/>
            <person name="Wegrzyn J.L."/>
            <person name="Mcevoy S.L."/>
        </authorList>
    </citation>
    <scope>NUCLEOTIDE SEQUENCE</scope>
    <source>
        <strain evidence="2">91603</strain>
        <tissue evidence="2">Leaf</tissue>
    </source>
</reference>
<evidence type="ECO:0000313" key="2">
    <source>
        <dbReference type="EMBL" id="KAI9181837.1"/>
    </source>
</evidence>
<accession>A0AAD5NVK5</accession>
<dbReference type="AlphaFoldDB" id="A0AAD5NVK5"/>